<dbReference type="AlphaFoldDB" id="A0A8H3C944"/>
<protein>
    <submittedName>
        <fullName evidence="2">Uncharacterized protein</fullName>
    </submittedName>
</protein>
<comment type="caution">
    <text evidence="2">The sequence shown here is derived from an EMBL/GenBank/DDBJ whole genome shotgun (WGS) entry which is preliminary data.</text>
</comment>
<name>A0A8H3C944_9AGAM</name>
<feature type="region of interest" description="Disordered" evidence="1">
    <location>
        <begin position="90"/>
        <end position="109"/>
    </location>
</feature>
<dbReference type="EMBL" id="CAJMWZ010003650">
    <property type="protein sequence ID" value="CAE6477222.1"/>
    <property type="molecule type" value="Genomic_DNA"/>
</dbReference>
<organism evidence="2 3">
    <name type="scientific">Rhizoctonia solani</name>
    <dbReference type="NCBI Taxonomy" id="456999"/>
    <lineage>
        <taxon>Eukaryota</taxon>
        <taxon>Fungi</taxon>
        <taxon>Dikarya</taxon>
        <taxon>Basidiomycota</taxon>
        <taxon>Agaricomycotina</taxon>
        <taxon>Agaricomycetes</taxon>
        <taxon>Cantharellales</taxon>
        <taxon>Ceratobasidiaceae</taxon>
        <taxon>Rhizoctonia</taxon>
    </lineage>
</organism>
<reference evidence="2" key="1">
    <citation type="submission" date="2021-01" db="EMBL/GenBank/DDBJ databases">
        <authorList>
            <person name="Kaushik A."/>
        </authorList>
    </citation>
    <scope>NUCLEOTIDE SEQUENCE</scope>
    <source>
        <strain evidence="2">Type strain: AG8-Rh-89/</strain>
    </source>
</reference>
<evidence type="ECO:0000313" key="3">
    <source>
        <dbReference type="Proteomes" id="UP000663850"/>
    </source>
</evidence>
<evidence type="ECO:0000313" key="2">
    <source>
        <dbReference type="EMBL" id="CAE6477222.1"/>
    </source>
</evidence>
<sequence>MPKAGFCPQEITFLEGFLPQWEKLKGCAAKGKGHDAQLESRAALVCQMVTQFFATFPECDISISNPSLLMITQDKLSEFPEKIRQWLRNNSQNIRDQKKTEPPATKSHVHARNLAAQRYSQQISEIAREIKGDQPEIPALTTFNNATTRFLEHLAIKDRPAFDKLHADTEALQNAASTDHTEMDPDVLAKYMHSVSYKAGIDVCSRLLHDFPVKLLDELEEYGCVLPVHIWCIVALAIPPDHEVKTYT</sequence>
<gene>
    <name evidence="2" type="ORF">RDB_LOCUS70281</name>
</gene>
<evidence type="ECO:0000256" key="1">
    <source>
        <dbReference type="SAM" id="MobiDB-lite"/>
    </source>
</evidence>
<dbReference type="Proteomes" id="UP000663850">
    <property type="component" value="Unassembled WGS sequence"/>
</dbReference>
<proteinExistence type="predicted"/>
<accession>A0A8H3C944</accession>